<name>A0ABQ2AII8_9BACT</name>
<sequence length="139" mass="15340">MRRHEISDAQWLVVSPLLSGKAMDCGVTGKDNRLFFNAVVWIMRTGCPWADLPERFGKSNTVCKRFRRMATKGVWERAFQALQAPELDWVMLDSTVVRAHQHSAGQKKATPPPSASDAAAGASAPKFTPALSRWATPCV</sequence>
<proteinExistence type="predicted"/>
<evidence type="ECO:0000313" key="3">
    <source>
        <dbReference type="EMBL" id="GGH91686.1"/>
    </source>
</evidence>
<comment type="caution">
    <text evidence="3">The sequence shown here is derived from an EMBL/GenBank/DDBJ whole genome shotgun (WGS) entry which is preliminary data.</text>
</comment>
<dbReference type="PANTHER" id="PTHR46637">
    <property type="entry name" value="TIS1421-TRANSPOSASE PROTEIN A"/>
    <property type="match status" value="1"/>
</dbReference>
<organism evidence="3 4">
    <name type="scientific">Hymenobacter frigidus</name>
    <dbReference type="NCBI Taxonomy" id="1524095"/>
    <lineage>
        <taxon>Bacteria</taxon>
        <taxon>Pseudomonadati</taxon>
        <taxon>Bacteroidota</taxon>
        <taxon>Cytophagia</taxon>
        <taxon>Cytophagales</taxon>
        <taxon>Hymenobacteraceae</taxon>
        <taxon>Hymenobacter</taxon>
    </lineage>
</organism>
<dbReference type="NCBIfam" id="NF033580">
    <property type="entry name" value="transpos_IS5_3"/>
    <property type="match status" value="1"/>
</dbReference>
<reference evidence="4" key="1">
    <citation type="journal article" date="2019" name="Int. J. Syst. Evol. Microbiol.">
        <title>The Global Catalogue of Microorganisms (GCM) 10K type strain sequencing project: providing services to taxonomists for standard genome sequencing and annotation.</title>
        <authorList>
            <consortium name="The Broad Institute Genomics Platform"/>
            <consortium name="The Broad Institute Genome Sequencing Center for Infectious Disease"/>
            <person name="Wu L."/>
            <person name="Ma J."/>
        </authorList>
    </citation>
    <scope>NUCLEOTIDE SEQUENCE [LARGE SCALE GENOMIC DNA]</scope>
    <source>
        <strain evidence="4">CGMCC 1.14966</strain>
    </source>
</reference>
<dbReference type="Pfam" id="PF13340">
    <property type="entry name" value="DUF4096"/>
    <property type="match status" value="1"/>
</dbReference>
<evidence type="ECO:0000259" key="2">
    <source>
        <dbReference type="Pfam" id="PF13340"/>
    </source>
</evidence>
<protein>
    <submittedName>
        <fullName evidence="3">Transposase</fullName>
    </submittedName>
</protein>
<evidence type="ECO:0000313" key="4">
    <source>
        <dbReference type="Proteomes" id="UP000637774"/>
    </source>
</evidence>
<evidence type="ECO:0000256" key="1">
    <source>
        <dbReference type="SAM" id="MobiDB-lite"/>
    </source>
</evidence>
<feature type="domain" description="Insertion element IS402-like" evidence="2">
    <location>
        <begin position="6"/>
        <end position="78"/>
    </location>
</feature>
<dbReference type="InterPro" id="IPR025161">
    <property type="entry name" value="IS402-like_dom"/>
</dbReference>
<dbReference type="PANTHER" id="PTHR46637:SF1">
    <property type="entry name" value="BLL5188 PROTEIN"/>
    <property type="match status" value="1"/>
</dbReference>
<dbReference type="Proteomes" id="UP000637774">
    <property type="component" value="Unassembled WGS sequence"/>
</dbReference>
<dbReference type="EMBL" id="BMGY01000082">
    <property type="protein sequence ID" value="GGH91686.1"/>
    <property type="molecule type" value="Genomic_DNA"/>
</dbReference>
<accession>A0ABQ2AII8</accession>
<keyword evidence="4" id="KW-1185">Reference proteome</keyword>
<feature type="compositionally biased region" description="Low complexity" evidence="1">
    <location>
        <begin position="115"/>
        <end position="124"/>
    </location>
</feature>
<gene>
    <name evidence="3" type="ORF">GCM10011495_40340</name>
</gene>
<dbReference type="InterPro" id="IPR052909">
    <property type="entry name" value="Transposase_6_like"/>
</dbReference>
<feature type="region of interest" description="Disordered" evidence="1">
    <location>
        <begin position="101"/>
        <end position="124"/>
    </location>
</feature>